<organism evidence="6 7">
    <name type="scientific">Cryptosporidium andersoni</name>
    <dbReference type="NCBI Taxonomy" id="117008"/>
    <lineage>
        <taxon>Eukaryota</taxon>
        <taxon>Sar</taxon>
        <taxon>Alveolata</taxon>
        <taxon>Apicomplexa</taxon>
        <taxon>Conoidasida</taxon>
        <taxon>Coccidia</taxon>
        <taxon>Eucoccidiorida</taxon>
        <taxon>Eimeriorina</taxon>
        <taxon>Cryptosporidiidae</taxon>
        <taxon>Cryptosporidium</taxon>
    </lineage>
</organism>
<name>A0A1J4MS60_9CRYT</name>
<dbReference type="RefSeq" id="XP_067068920.1">
    <property type="nucleotide sequence ID" value="XM_067212431.1"/>
</dbReference>
<sequence length="1484" mass="174431">MRLKKKKATINFEDTSIEDNLVNFDNNLDIRRDELSIIRENIEISDIEPSNITDKSNIDIYNNKGTLYSISLENWMNIEGPLVYVFENNVNIIAGLNGSGKSSVVCGIAIGLGYDTNILARGHLLASYIRNGCKYSRLRLILNKDKGQRVTIDRTLTLSNNNEVRTLWKLDGLKCNEKDITTLRKEMNIQLDNMISFLAQQRVSQFATQSSQYIFKETIRALSEESNNNNNNNNINDINDINIDNLTFFYNKFLDITKNSQSLRSNLYGKETKLVQIKNEILKAEQNEVNYIRYIYCKMAMELIKIFEILIEGTKEKECLKDNFSIIEEKKKDREVLEKDINSEINKIDELLSEQKKYEEKYNDIIKDIENNKLNSIIKQSHNRIKDIIKETREKIEDPELSLEAYYRKIKDIECLIKGIDEEVDKYEESLNNNWILKWKNIGLSLLRDEQDRFLLDEGEELKIKIGKEISQISSEISLYERNIRENNHLKSKLIQRKSYLEEERIKNINDNRGNKDLDNQLRIYLDNVKQSALSNLRRQNIMRYFSMNKNISDELYAINSSNISPKGPVYGPIGSYILLKDRSVQSAVESFLQQFHYYFISEKSDVQLLTSNYNLNVLTLAKFSQPIYPEVDEDLKNIGVNGFIHQYIIIKDESIKSILFQIAPQLFLCAIIDLSNNNNYNEPESGKEFNNRNKVINLNEDKILYKLSEWLKNKYGNINPRIYQNVQLLILNDIVKKEFNDNNIINRDNYTNPNIGKFGTLYKLISSLYNTGSKTISSNNLDEPMNTVLLLEEYEKYNSNKGQNKDKYNDMEEFVEINNQISKINEDTEQKQKKCDHLRMEYNKKREILNILIECLVNIPSIYKNILKIKNLKIKYQNDLKKLNNSIKPDKSRILSKNKESICYSIFGNKSVEFSGDVHYNEINNERPIYKELLNISKILEDIANIQFRELIDIKKKISEISNSITSLNSSNKLKSDELQKLNRIIELNEIEYNKIKDLLSKMKLDLRNHYAQFYSLFYQYYTRIQRKSKDLNLEQLPPYYYLPTENENSNNENFEALYKIPGMENILRLIDEETNNEIFYSNLATDFTPNQNIIPQCYIEIIKQVCTEFQLLSNLSDNIEYIFDIKYCNKDIYNKYGISQKQARRISNRLKTTNYMYVSNNKNPNANNEPNSNNKRDHNYNILDILLPKSKYQDKYTDILNTILKLEYNTHDTNLERLNNLQNEYEILNLEKDTLQKKINEFENYIFKYSKKWLLNLNIIQSVLNDRFFIFMNFINEGHSGKVIIPFYERFKYKDLDFLDEISTSCAYSEKDTTNCMESDNSKYNLEKKREFYDIFINNFEKDHCINILVKFGVDEEFRLFSSGSISGGEQSLCTILYILALQGLCRSNSFTLYDEINQGLDNSRELKLMELLNILSCEEKIKELFQNKKEKLGSFDKYNQMIIGTKINQIIIITPHLLPGIMFKNFSIHFVLNGPGFYIKG</sequence>
<dbReference type="VEuPathDB" id="CryptoDB:cand_022010"/>
<dbReference type="OrthoDB" id="10254973at2759"/>
<gene>
    <name evidence="6" type="ORF">cand_022010</name>
</gene>
<evidence type="ECO:0000259" key="5">
    <source>
        <dbReference type="Pfam" id="PF02463"/>
    </source>
</evidence>
<dbReference type="GO" id="GO:0000724">
    <property type="term" value="P:double-strand break repair via homologous recombination"/>
    <property type="evidence" value="ECO:0007669"/>
    <property type="project" value="TreeGrafter"/>
</dbReference>
<evidence type="ECO:0000256" key="3">
    <source>
        <dbReference type="ARBA" id="ARBA00023054"/>
    </source>
</evidence>
<dbReference type="InterPro" id="IPR003395">
    <property type="entry name" value="RecF/RecN/SMC_N"/>
</dbReference>
<feature type="coiled-coil region" evidence="4">
    <location>
        <begin position="1213"/>
        <end position="1247"/>
    </location>
</feature>
<evidence type="ECO:0000256" key="1">
    <source>
        <dbReference type="ARBA" id="ARBA00010171"/>
    </source>
</evidence>
<feature type="domain" description="RecF/RecN/SMC N-terminal" evidence="5">
    <location>
        <begin position="67"/>
        <end position="1416"/>
    </location>
</feature>
<dbReference type="EMBL" id="LRBS01000046">
    <property type="protein sequence ID" value="OII77074.1"/>
    <property type="molecule type" value="Genomic_DNA"/>
</dbReference>
<dbReference type="Pfam" id="PF02463">
    <property type="entry name" value="SMC_N"/>
    <property type="match status" value="1"/>
</dbReference>
<dbReference type="GO" id="GO:0005634">
    <property type="term" value="C:nucleus"/>
    <property type="evidence" value="ECO:0007669"/>
    <property type="project" value="TreeGrafter"/>
</dbReference>
<protein>
    <recommendedName>
        <fullName evidence="2">Structural maintenance of chromosomes protein 5</fullName>
    </recommendedName>
</protein>
<feature type="coiled-coil region" evidence="4">
    <location>
        <begin position="327"/>
        <end position="368"/>
    </location>
</feature>
<dbReference type="Gene3D" id="3.40.50.300">
    <property type="entry name" value="P-loop containing nucleotide triphosphate hydrolases"/>
    <property type="match status" value="2"/>
</dbReference>
<comment type="similarity">
    <text evidence="1">Belongs to the SMC family. SMC5 subfamily.</text>
</comment>
<dbReference type="GO" id="GO:0030915">
    <property type="term" value="C:Smc5-Smc6 complex"/>
    <property type="evidence" value="ECO:0007669"/>
    <property type="project" value="TreeGrafter"/>
</dbReference>
<keyword evidence="3 4" id="KW-0175">Coiled coil</keyword>
<dbReference type="PANTHER" id="PTHR45916">
    <property type="entry name" value="STRUCTURAL MAINTENANCE OF CHROMOSOMES PROTEIN 5"/>
    <property type="match status" value="1"/>
</dbReference>
<evidence type="ECO:0000256" key="2">
    <source>
        <dbReference type="ARBA" id="ARBA00018687"/>
    </source>
</evidence>
<evidence type="ECO:0000313" key="6">
    <source>
        <dbReference type="EMBL" id="OII77074.1"/>
    </source>
</evidence>
<proteinExistence type="inferred from homology"/>
<dbReference type="InterPro" id="IPR027417">
    <property type="entry name" value="P-loop_NTPase"/>
</dbReference>
<comment type="caution">
    <text evidence="6">The sequence shown here is derived from an EMBL/GenBank/DDBJ whole genome shotgun (WGS) entry which is preliminary data.</text>
</comment>
<accession>A0A1J4MS60</accession>
<dbReference type="Proteomes" id="UP000186804">
    <property type="component" value="Unassembled WGS sequence"/>
</dbReference>
<dbReference type="GeneID" id="92366385"/>
<reference evidence="6 7" key="1">
    <citation type="submission" date="2016-10" db="EMBL/GenBank/DDBJ databases">
        <title>Reductive evolution of mitochondrial metabolism and differential evolution of invasion-related proteins in Cryptosporidium.</title>
        <authorList>
            <person name="Liu S."/>
            <person name="Roellig D.M."/>
            <person name="Guo Y."/>
            <person name="Li N."/>
            <person name="Frace M.A."/>
            <person name="Tang K."/>
            <person name="Zhang L."/>
            <person name="Feng Y."/>
            <person name="Xiao L."/>
        </authorList>
    </citation>
    <scope>NUCLEOTIDE SEQUENCE [LARGE SCALE GENOMIC DNA]</scope>
    <source>
        <strain evidence="6">30847</strain>
    </source>
</reference>
<evidence type="ECO:0000313" key="7">
    <source>
        <dbReference type="Proteomes" id="UP000186804"/>
    </source>
</evidence>
<dbReference type="SUPFAM" id="SSF52540">
    <property type="entry name" value="P-loop containing nucleoside triphosphate hydrolases"/>
    <property type="match status" value="1"/>
</dbReference>
<dbReference type="GO" id="GO:0003697">
    <property type="term" value="F:single-stranded DNA binding"/>
    <property type="evidence" value="ECO:0007669"/>
    <property type="project" value="TreeGrafter"/>
</dbReference>
<dbReference type="PANTHER" id="PTHR45916:SF1">
    <property type="entry name" value="STRUCTURAL MAINTENANCE OF CHROMOSOMES PROTEIN 5"/>
    <property type="match status" value="1"/>
</dbReference>
<keyword evidence="7" id="KW-1185">Reference proteome</keyword>
<evidence type="ECO:0000256" key="4">
    <source>
        <dbReference type="SAM" id="Coils"/>
    </source>
</evidence>